<organism evidence="1 2">
    <name type="scientific">Pseudogulbenkiania ferrooxidans 2002</name>
    <dbReference type="NCBI Taxonomy" id="279714"/>
    <lineage>
        <taxon>Bacteria</taxon>
        <taxon>Pseudomonadati</taxon>
        <taxon>Pseudomonadota</taxon>
        <taxon>Betaproteobacteria</taxon>
        <taxon>Neisseriales</taxon>
        <taxon>Chromobacteriaceae</taxon>
        <taxon>Pseudogulbenkiania</taxon>
    </lineage>
</organism>
<dbReference type="RefSeq" id="WP_008954389.1">
    <property type="nucleotide sequence ID" value="NZ_ACIS01000006.1"/>
</dbReference>
<protein>
    <submittedName>
        <fullName evidence="1">Putative periplasmic ligand-binding sensor protein</fullName>
    </submittedName>
</protein>
<dbReference type="EMBL" id="ACIS01000006">
    <property type="protein sequence ID" value="EEG08166.1"/>
    <property type="molecule type" value="Genomic_DNA"/>
</dbReference>
<reference evidence="1 2" key="1">
    <citation type="submission" date="2009-02" db="EMBL/GenBank/DDBJ databases">
        <title>Sequencing of the draft genome and assembly of Lutiella nitroferrum 2002.</title>
        <authorList>
            <consortium name="US DOE Joint Genome Institute (JGI-PGF)"/>
            <person name="Lucas S."/>
            <person name="Copeland A."/>
            <person name="Lapidus A."/>
            <person name="Glavina del Rio T."/>
            <person name="Tice H."/>
            <person name="Bruce D."/>
            <person name="Goodwin L."/>
            <person name="Pitluck S."/>
            <person name="Larimer F."/>
            <person name="Land M.L."/>
            <person name="Hauser L."/>
            <person name="Coates J.D."/>
        </authorList>
    </citation>
    <scope>NUCLEOTIDE SEQUENCE [LARGE SCALE GENOMIC DNA]</scope>
    <source>
        <strain evidence="1 2">2002</strain>
    </source>
</reference>
<dbReference type="Proteomes" id="UP000003165">
    <property type="component" value="Unassembled WGS sequence"/>
</dbReference>
<name>B9Z4T4_9NEIS</name>
<sequence length="95" mass="10340">MKPPELDHLESALRTAAAAQDWERLTALDARLSAWLAGAPAAIEPARLARLCTLYREILAAGSTAGAELEQRLALLSREREGQLAYAQARQWEGA</sequence>
<gene>
    <name evidence="1" type="ORF">FuraDRAFT_2369</name>
</gene>
<accession>B9Z4T4</accession>
<comment type="caution">
    <text evidence="1">The sequence shown here is derived from an EMBL/GenBank/DDBJ whole genome shotgun (WGS) entry which is preliminary data.</text>
</comment>
<dbReference type="AlphaFoldDB" id="B9Z4T4"/>
<keyword evidence="2" id="KW-1185">Reference proteome</keyword>
<proteinExistence type="predicted"/>
<evidence type="ECO:0000313" key="1">
    <source>
        <dbReference type="EMBL" id="EEG08166.1"/>
    </source>
</evidence>
<evidence type="ECO:0000313" key="2">
    <source>
        <dbReference type="Proteomes" id="UP000003165"/>
    </source>
</evidence>